<reference evidence="2" key="1">
    <citation type="journal article" date="2022" name="Mol. Ecol. Resour.">
        <title>The genomes of chicory, endive, great burdock and yacon provide insights into Asteraceae palaeo-polyploidization history and plant inulin production.</title>
        <authorList>
            <person name="Fan W."/>
            <person name="Wang S."/>
            <person name="Wang H."/>
            <person name="Wang A."/>
            <person name="Jiang F."/>
            <person name="Liu H."/>
            <person name="Zhao H."/>
            <person name="Xu D."/>
            <person name="Zhang Y."/>
        </authorList>
    </citation>
    <scope>NUCLEOTIDE SEQUENCE [LARGE SCALE GENOMIC DNA]</scope>
    <source>
        <strain evidence="2">cv. Punajuju</strain>
    </source>
</reference>
<dbReference type="EMBL" id="CM042013">
    <property type="protein sequence ID" value="KAI3736983.1"/>
    <property type="molecule type" value="Genomic_DNA"/>
</dbReference>
<proteinExistence type="predicted"/>
<gene>
    <name evidence="1" type="ORF">L2E82_26975</name>
</gene>
<organism evidence="1 2">
    <name type="scientific">Cichorium intybus</name>
    <name type="common">Chicory</name>
    <dbReference type="NCBI Taxonomy" id="13427"/>
    <lineage>
        <taxon>Eukaryota</taxon>
        <taxon>Viridiplantae</taxon>
        <taxon>Streptophyta</taxon>
        <taxon>Embryophyta</taxon>
        <taxon>Tracheophyta</taxon>
        <taxon>Spermatophyta</taxon>
        <taxon>Magnoliopsida</taxon>
        <taxon>eudicotyledons</taxon>
        <taxon>Gunneridae</taxon>
        <taxon>Pentapetalae</taxon>
        <taxon>asterids</taxon>
        <taxon>campanulids</taxon>
        <taxon>Asterales</taxon>
        <taxon>Asteraceae</taxon>
        <taxon>Cichorioideae</taxon>
        <taxon>Cichorieae</taxon>
        <taxon>Cichoriinae</taxon>
        <taxon>Cichorium</taxon>
    </lineage>
</organism>
<dbReference type="Proteomes" id="UP001055811">
    <property type="component" value="Linkage Group LG05"/>
</dbReference>
<evidence type="ECO:0000313" key="2">
    <source>
        <dbReference type="Proteomes" id="UP001055811"/>
    </source>
</evidence>
<keyword evidence="2" id="KW-1185">Reference proteome</keyword>
<sequence length="95" mass="10946">MQNELSTSKRHKGSQDPSSSSPSSRLSLVRRSTSTSICIHSRPCSYYLTTIHRLRRILDTNRNPSSDLCSVVIYIAERRKDLHRRKPESKNEFQG</sequence>
<comment type="caution">
    <text evidence="1">The sequence shown here is derived from an EMBL/GenBank/DDBJ whole genome shotgun (WGS) entry which is preliminary data.</text>
</comment>
<reference evidence="1 2" key="2">
    <citation type="journal article" date="2022" name="Mol. Ecol. Resour.">
        <title>The genomes of chicory, endive, great burdock and yacon provide insights into Asteraceae paleo-polyploidization history and plant inulin production.</title>
        <authorList>
            <person name="Fan W."/>
            <person name="Wang S."/>
            <person name="Wang H."/>
            <person name="Wang A."/>
            <person name="Jiang F."/>
            <person name="Liu H."/>
            <person name="Zhao H."/>
            <person name="Xu D."/>
            <person name="Zhang Y."/>
        </authorList>
    </citation>
    <scope>NUCLEOTIDE SEQUENCE [LARGE SCALE GENOMIC DNA]</scope>
    <source>
        <strain evidence="2">cv. Punajuju</strain>
        <tissue evidence="1">Leaves</tissue>
    </source>
</reference>
<protein>
    <submittedName>
        <fullName evidence="1">Uncharacterized protein</fullName>
    </submittedName>
</protein>
<accession>A0ACB9CS33</accession>
<name>A0ACB9CS33_CICIN</name>
<evidence type="ECO:0000313" key="1">
    <source>
        <dbReference type="EMBL" id="KAI3736983.1"/>
    </source>
</evidence>